<evidence type="ECO:0000256" key="4">
    <source>
        <dbReference type="ARBA" id="ARBA00022679"/>
    </source>
</evidence>
<dbReference type="GO" id="GO:0006400">
    <property type="term" value="P:tRNA modification"/>
    <property type="evidence" value="ECO:0007669"/>
    <property type="project" value="TreeGrafter"/>
</dbReference>
<dbReference type="SUPFAM" id="SSF52540">
    <property type="entry name" value="P-loop containing nucleoside triphosphate hydrolases"/>
    <property type="match status" value="2"/>
</dbReference>
<keyword evidence="6 10" id="KW-0547">Nucleotide-binding</keyword>
<evidence type="ECO:0000256" key="7">
    <source>
        <dbReference type="ARBA" id="ARBA00022840"/>
    </source>
</evidence>
<dbReference type="PANTHER" id="PTHR11088">
    <property type="entry name" value="TRNA DIMETHYLALLYLTRANSFERASE"/>
    <property type="match status" value="1"/>
</dbReference>
<evidence type="ECO:0000256" key="11">
    <source>
        <dbReference type="RuleBase" id="RU003783"/>
    </source>
</evidence>
<protein>
    <recommendedName>
        <fullName evidence="10">tRNA dimethylallyltransferase</fullName>
        <ecNumber evidence="10">2.5.1.75</ecNumber>
    </recommendedName>
    <alternativeName>
        <fullName evidence="10">Dimethylallyl diphosphate:tRNA dimethylallyltransferase</fullName>
        <shortName evidence="10">DMAPP:tRNA dimethylallyltransferase</shortName>
        <shortName evidence="10">DMATase</shortName>
    </alternativeName>
    <alternativeName>
        <fullName evidence="10">Isopentenyl-diphosphate:tRNA isopentenyltransferase</fullName>
        <shortName evidence="10">IPP transferase</shortName>
        <shortName evidence="10">IPPT</shortName>
        <shortName evidence="10">IPTase</shortName>
    </alternativeName>
</protein>
<dbReference type="HAMAP" id="MF_00185">
    <property type="entry name" value="IPP_trans"/>
    <property type="match status" value="1"/>
</dbReference>
<dbReference type="FunFam" id="1.10.20.140:FF:000001">
    <property type="entry name" value="tRNA dimethylallyltransferase"/>
    <property type="match status" value="1"/>
</dbReference>
<evidence type="ECO:0000256" key="1">
    <source>
        <dbReference type="ARBA" id="ARBA00001946"/>
    </source>
</evidence>
<dbReference type="Proteomes" id="UP000295325">
    <property type="component" value="Unassembled WGS sequence"/>
</dbReference>
<dbReference type="InterPro" id="IPR027417">
    <property type="entry name" value="P-loop_NTPase"/>
</dbReference>
<accession>A0A4R7KU78</accession>
<dbReference type="Pfam" id="PF01715">
    <property type="entry name" value="IPPT"/>
    <property type="match status" value="1"/>
</dbReference>
<dbReference type="EMBL" id="SOAZ01000006">
    <property type="protein sequence ID" value="TDT61529.1"/>
    <property type="molecule type" value="Genomic_DNA"/>
</dbReference>
<keyword evidence="7 10" id="KW-0067">ATP-binding</keyword>
<evidence type="ECO:0000256" key="10">
    <source>
        <dbReference type="HAMAP-Rule" id="MF_00185"/>
    </source>
</evidence>
<feature type="binding site" evidence="10">
    <location>
        <begin position="12"/>
        <end position="17"/>
    </location>
    <ligand>
        <name>substrate</name>
    </ligand>
</feature>
<proteinExistence type="inferred from homology"/>
<keyword evidence="5 10" id="KW-0819">tRNA processing</keyword>
<comment type="function">
    <text evidence="2 10 12">Catalyzes the transfer of a dimethylallyl group onto the adenine at position 37 in tRNAs that read codons beginning with uridine, leading to the formation of N6-(dimethylallyl)adenosine (i(6)A).</text>
</comment>
<comment type="catalytic activity">
    <reaction evidence="9 10 11">
        <text>adenosine(37) in tRNA + dimethylallyl diphosphate = N(6)-dimethylallyladenosine(37) in tRNA + diphosphate</text>
        <dbReference type="Rhea" id="RHEA:26482"/>
        <dbReference type="Rhea" id="RHEA-COMP:10162"/>
        <dbReference type="Rhea" id="RHEA-COMP:10375"/>
        <dbReference type="ChEBI" id="CHEBI:33019"/>
        <dbReference type="ChEBI" id="CHEBI:57623"/>
        <dbReference type="ChEBI" id="CHEBI:74411"/>
        <dbReference type="ChEBI" id="CHEBI:74415"/>
        <dbReference type="EC" id="2.5.1.75"/>
    </reaction>
</comment>
<comment type="caution">
    <text evidence="14">The sequence shown here is derived from an EMBL/GenBank/DDBJ whole genome shotgun (WGS) entry which is preliminary data.</text>
</comment>
<feature type="binding site" evidence="10">
    <location>
        <begin position="10"/>
        <end position="17"/>
    </location>
    <ligand>
        <name>ATP</name>
        <dbReference type="ChEBI" id="CHEBI:30616"/>
    </ligand>
</feature>
<dbReference type="PANTHER" id="PTHR11088:SF60">
    <property type="entry name" value="TRNA DIMETHYLALLYLTRANSFERASE"/>
    <property type="match status" value="1"/>
</dbReference>
<dbReference type="AlphaFoldDB" id="A0A4R7KU78"/>
<evidence type="ECO:0000256" key="12">
    <source>
        <dbReference type="RuleBase" id="RU003784"/>
    </source>
</evidence>
<comment type="similarity">
    <text evidence="3 10 13">Belongs to the IPP transferase family.</text>
</comment>
<gene>
    <name evidence="10" type="primary">miaA</name>
    <name evidence="14" type="ORF">EDD71_10613</name>
</gene>
<dbReference type="Gene3D" id="3.40.50.300">
    <property type="entry name" value="P-loop containing nucleotide triphosphate hydrolases"/>
    <property type="match status" value="1"/>
</dbReference>
<comment type="subunit">
    <text evidence="10">Monomer.</text>
</comment>
<organism evidence="14 15">
    <name type="scientific">Fonticella tunisiensis</name>
    <dbReference type="NCBI Taxonomy" id="1096341"/>
    <lineage>
        <taxon>Bacteria</taxon>
        <taxon>Bacillati</taxon>
        <taxon>Bacillota</taxon>
        <taxon>Clostridia</taxon>
        <taxon>Eubacteriales</taxon>
        <taxon>Clostridiaceae</taxon>
        <taxon>Fonticella</taxon>
    </lineage>
</organism>
<evidence type="ECO:0000256" key="3">
    <source>
        <dbReference type="ARBA" id="ARBA00005842"/>
    </source>
</evidence>
<evidence type="ECO:0000313" key="15">
    <source>
        <dbReference type="Proteomes" id="UP000295325"/>
    </source>
</evidence>
<feature type="site" description="Interaction with substrate tRNA" evidence="10">
    <location>
        <position position="101"/>
    </location>
</feature>
<keyword evidence="15" id="KW-1185">Reference proteome</keyword>
<comment type="cofactor">
    <cofactor evidence="1 10">
        <name>Mg(2+)</name>
        <dbReference type="ChEBI" id="CHEBI:18420"/>
    </cofactor>
</comment>
<evidence type="ECO:0000313" key="14">
    <source>
        <dbReference type="EMBL" id="TDT61529.1"/>
    </source>
</evidence>
<feature type="region of interest" description="Interaction with substrate tRNA" evidence="10">
    <location>
        <begin position="35"/>
        <end position="38"/>
    </location>
</feature>
<evidence type="ECO:0000256" key="5">
    <source>
        <dbReference type="ARBA" id="ARBA00022694"/>
    </source>
</evidence>
<dbReference type="NCBIfam" id="TIGR00174">
    <property type="entry name" value="miaA"/>
    <property type="match status" value="1"/>
</dbReference>
<dbReference type="EC" id="2.5.1.75" evidence="10"/>
<evidence type="ECO:0000256" key="13">
    <source>
        <dbReference type="RuleBase" id="RU003785"/>
    </source>
</evidence>
<dbReference type="OrthoDB" id="9776390at2"/>
<evidence type="ECO:0000256" key="8">
    <source>
        <dbReference type="ARBA" id="ARBA00022842"/>
    </source>
</evidence>
<reference evidence="14 15" key="1">
    <citation type="submission" date="2019-03" db="EMBL/GenBank/DDBJ databases">
        <title>Genomic Encyclopedia of Type Strains, Phase IV (KMG-IV): sequencing the most valuable type-strain genomes for metagenomic binning, comparative biology and taxonomic classification.</title>
        <authorList>
            <person name="Goeker M."/>
        </authorList>
    </citation>
    <scope>NUCLEOTIDE SEQUENCE [LARGE SCALE GENOMIC DNA]</scope>
    <source>
        <strain evidence="14 15">DSM 24455</strain>
    </source>
</reference>
<keyword evidence="8 10" id="KW-0460">Magnesium</keyword>
<feature type="site" description="Interaction with substrate tRNA" evidence="10">
    <location>
        <position position="124"/>
    </location>
</feature>
<dbReference type="GO" id="GO:0052381">
    <property type="term" value="F:tRNA dimethylallyltransferase activity"/>
    <property type="evidence" value="ECO:0007669"/>
    <property type="project" value="UniProtKB-UniRule"/>
</dbReference>
<dbReference type="GO" id="GO:0005524">
    <property type="term" value="F:ATP binding"/>
    <property type="evidence" value="ECO:0007669"/>
    <property type="project" value="UniProtKB-UniRule"/>
</dbReference>
<dbReference type="InterPro" id="IPR018022">
    <property type="entry name" value="IPT"/>
</dbReference>
<evidence type="ECO:0000256" key="9">
    <source>
        <dbReference type="ARBA" id="ARBA00049563"/>
    </source>
</evidence>
<comment type="caution">
    <text evidence="10">Lacks conserved residue(s) required for the propagation of feature annotation.</text>
</comment>
<evidence type="ECO:0000256" key="2">
    <source>
        <dbReference type="ARBA" id="ARBA00003213"/>
    </source>
</evidence>
<dbReference type="InterPro" id="IPR039657">
    <property type="entry name" value="Dimethylallyltransferase"/>
</dbReference>
<dbReference type="Gene3D" id="1.10.20.140">
    <property type="match status" value="1"/>
</dbReference>
<sequence>MSKNIIIIAGPTASGKTELGIALAKKINGEVVSADSMQIYKYMDIGTAKPTKEEMDGIQHHMIDIVFPDEEFSVALYRRMAGECINDILNRGKIPIVIGGTGLYINSLTYNLDFTETSVDKEYREHLTALAREKGKEYVHQMLKDIDPESYNRLYPNDLKRVIRALEVYKNTGKTISQYQRESRQKPIEYNIAYFALTMDRSRLYERINIRVDRMFEAGLIDEVKMLRRMGYTRDLTSMQAIGYKEVYDYLDGLYTLDEVKDIIKQGTRRYAKRQLTWFRKDTRVNWIDLDKLDTKEEIIQNIIKYAEGKFRGI</sequence>
<keyword evidence="4 10" id="KW-0808">Transferase</keyword>
<name>A0A4R7KU78_9CLOT</name>
<dbReference type="RefSeq" id="WP_133627644.1">
    <property type="nucleotide sequence ID" value="NZ_SOAZ01000006.1"/>
</dbReference>
<evidence type="ECO:0000256" key="6">
    <source>
        <dbReference type="ARBA" id="ARBA00022741"/>
    </source>
</evidence>